<dbReference type="GO" id="GO:0044877">
    <property type="term" value="F:protein-containing complex binding"/>
    <property type="evidence" value="ECO:0007669"/>
    <property type="project" value="TreeGrafter"/>
</dbReference>
<dbReference type="InParanoid" id="A0A369JRY8"/>
<dbReference type="PANTHER" id="PTHR12937:SF0">
    <property type="entry name" value="VACUOLAR PROTEIN SORTING-ASSOCIATED PROTEIN 28 HOMOLOG"/>
    <property type="match status" value="1"/>
</dbReference>
<dbReference type="GO" id="GO:0031902">
    <property type="term" value="C:late endosome membrane"/>
    <property type="evidence" value="ECO:0007669"/>
    <property type="project" value="UniProtKB-SubCell"/>
</dbReference>
<keyword evidence="2 5" id="KW-0813">Transport</keyword>
<dbReference type="PROSITE" id="PS51310">
    <property type="entry name" value="VPS28_C"/>
    <property type="match status" value="1"/>
</dbReference>
<evidence type="ECO:0000259" key="7">
    <source>
        <dbReference type="PROSITE" id="PS51313"/>
    </source>
</evidence>
<dbReference type="FunCoup" id="A0A369JRY8">
    <property type="interactions" value="297"/>
</dbReference>
<dbReference type="Gene3D" id="1.20.120.1130">
    <property type="match status" value="1"/>
</dbReference>
<dbReference type="GO" id="GO:0043328">
    <property type="term" value="P:protein transport to vacuole involved in ubiquitin-dependent protein catabolic process via the multivesicular body sorting pathway"/>
    <property type="evidence" value="ECO:0007669"/>
    <property type="project" value="TreeGrafter"/>
</dbReference>
<dbReference type="InterPro" id="IPR037202">
    <property type="entry name" value="ESCRT_assembly_dom"/>
</dbReference>
<dbReference type="Gene3D" id="1.20.1440.200">
    <property type="match status" value="1"/>
</dbReference>
<protein>
    <submittedName>
        <fullName evidence="8">Vacuolar protein sorting-associated protein 28 2</fullName>
    </submittedName>
</protein>
<dbReference type="PANTHER" id="PTHR12937">
    <property type="entry name" value="VACUOLAR PROTEIN SORTING 28, ISOFORM 2 VPS28"/>
    <property type="match status" value="1"/>
</dbReference>
<comment type="subcellular location">
    <subcellularLocation>
        <location evidence="1">Late endosome membrane</location>
        <topology evidence="1">Peripheral membrane protein</topology>
    </subcellularLocation>
</comment>
<accession>A0A369JRY8</accession>
<dbReference type="InterPro" id="IPR017898">
    <property type="entry name" value="VPS28_N"/>
</dbReference>
<keyword evidence="4 5" id="KW-0653">Protein transport</keyword>
<feature type="domain" description="VPS28 C-terminal" evidence="6">
    <location>
        <begin position="160"/>
        <end position="255"/>
    </location>
</feature>
<gene>
    <name evidence="8" type="primary">VPS28-2</name>
    <name evidence="8" type="ORF">Hypma_009759</name>
</gene>
<evidence type="ECO:0000256" key="4">
    <source>
        <dbReference type="ARBA" id="ARBA00022927"/>
    </source>
</evidence>
<keyword evidence="3" id="KW-0967">Endosome</keyword>
<evidence type="ECO:0000256" key="1">
    <source>
        <dbReference type="ARBA" id="ARBA00004633"/>
    </source>
</evidence>
<evidence type="ECO:0000256" key="5">
    <source>
        <dbReference type="PROSITE-ProRule" id="PRU00642"/>
    </source>
</evidence>
<evidence type="ECO:0000313" key="9">
    <source>
        <dbReference type="Proteomes" id="UP000076154"/>
    </source>
</evidence>
<dbReference type="PROSITE" id="PS51313">
    <property type="entry name" value="VPS28_N"/>
    <property type="match status" value="1"/>
</dbReference>
<dbReference type="OrthoDB" id="2671at2759"/>
<dbReference type="InterPro" id="IPR037206">
    <property type="entry name" value="VPS28_C_sf"/>
</dbReference>
<organism evidence="8 9">
    <name type="scientific">Hypsizygus marmoreus</name>
    <name type="common">White beech mushroom</name>
    <name type="synonym">Agaricus marmoreus</name>
    <dbReference type="NCBI Taxonomy" id="39966"/>
    <lineage>
        <taxon>Eukaryota</taxon>
        <taxon>Fungi</taxon>
        <taxon>Dikarya</taxon>
        <taxon>Basidiomycota</taxon>
        <taxon>Agaricomycotina</taxon>
        <taxon>Agaricomycetes</taxon>
        <taxon>Agaricomycetidae</taxon>
        <taxon>Agaricales</taxon>
        <taxon>Tricholomatineae</taxon>
        <taxon>Lyophyllaceae</taxon>
        <taxon>Hypsizygus</taxon>
    </lineage>
</organism>
<evidence type="ECO:0000256" key="2">
    <source>
        <dbReference type="ARBA" id="ARBA00022448"/>
    </source>
</evidence>
<dbReference type="InterPro" id="IPR017899">
    <property type="entry name" value="VPS28_C"/>
</dbReference>
<evidence type="ECO:0000313" key="8">
    <source>
        <dbReference type="EMBL" id="RDB23135.1"/>
    </source>
</evidence>
<dbReference type="AlphaFoldDB" id="A0A369JRY8"/>
<comment type="similarity">
    <text evidence="5">Belongs to the VPS28 family.</text>
</comment>
<feature type="domain" description="VPS28 N-terminal" evidence="7">
    <location>
        <begin position="53"/>
        <end position="159"/>
    </location>
</feature>
<dbReference type="Pfam" id="PF03997">
    <property type="entry name" value="VPS28"/>
    <property type="match status" value="1"/>
</dbReference>
<dbReference type="GO" id="GO:0000813">
    <property type="term" value="C:ESCRT I complex"/>
    <property type="evidence" value="ECO:0007669"/>
    <property type="project" value="InterPro"/>
</dbReference>
<dbReference type="FunFam" id="1.20.120.1130:FF:000001">
    <property type="entry name" value="Vacuolar protein sorting-associated protein 28 homolog"/>
    <property type="match status" value="1"/>
</dbReference>
<dbReference type="InterPro" id="IPR007143">
    <property type="entry name" value="Vps28"/>
</dbReference>
<dbReference type="SUPFAM" id="SSF140111">
    <property type="entry name" value="Endosomal sorting complex assembly domain"/>
    <property type="match status" value="1"/>
</dbReference>
<dbReference type="EMBL" id="LUEZ02000048">
    <property type="protein sequence ID" value="RDB23135.1"/>
    <property type="molecule type" value="Genomic_DNA"/>
</dbReference>
<dbReference type="SUPFAM" id="SSF140427">
    <property type="entry name" value="VPS28 C-terminal domain-like"/>
    <property type="match status" value="1"/>
</dbReference>
<keyword evidence="9" id="KW-1185">Reference proteome</keyword>
<dbReference type="STRING" id="39966.A0A369JRY8"/>
<comment type="caution">
    <text evidence="8">The sequence shown here is derived from an EMBL/GenBank/DDBJ whole genome shotgun (WGS) entry which is preliminary data.</text>
</comment>
<evidence type="ECO:0000259" key="6">
    <source>
        <dbReference type="PROSITE" id="PS51310"/>
    </source>
</evidence>
<sequence length="262" mass="29704">MTVESKGKGDDDRQLWRQNVWQTARIQTASSLGDDHSKAIARSIFPPYTAEDMSSSTFSMDEEVRLYTNNAEREKYTLLATLYGITVALDYLERAYVRDSITAAEYSPACTRLISQYKTMLKLVGDSVPSIEQFMTRYRMDLPAALHRLKVGVPATVEHSSEAGPETGKWSFITFMDALKLRLRAKDQLHPILQDLVTGYARFKGSKDWEGRSRMVGWLITLNAMKASEEITEEQSRQLLFDVDHAYAEFFRSLSGGKDDAS</sequence>
<reference evidence="8" key="1">
    <citation type="submission" date="2018-04" db="EMBL/GenBank/DDBJ databases">
        <title>Whole genome sequencing of Hypsizygus marmoreus.</title>
        <authorList>
            <person name="Choi I.-G."/>
            <person name="Min B."/>
            <person name="Kim J.-G."/>
            <person name="Kim S."/>
            <person name="Oh Y.-L."/>
            <person name="Kong W.-S."/>
            <person name="Park H."/>
            <person name="Jeong J."/>
            <person name="Song E.-S."/>
        </authorList>
    </citation>
    <scope>NUCLEOTIDE SEQUENCE [LARGE SCALE GENOMIC DNA]</scope>
    <source>
        <strain evidence="8">51987-8</strain>
    </source>
</reference>
<dbReference type="Proteomes" id="UP000076154">
    <property type="component" value="Unassembled WGS sequence"/>
</dbReference>
<evidence type="ECO:0000256" key="3">
    <source>
        <dbReference type="ARBA" id="ARBA00022753"/>
    </source>
</evidence>
<name>A0A369JRY8_HYPMA</name>
<proteinExistence type="inferred from homology"/>
<dbReference type="InterPro" id="IPR038358">
    <property type="entry name" value="VPS28_N_sf"/>
</dbReference>